<dbReference type="InterPro" id="IPR000560">
    <property type="entry name" value="His_Pase_clade-2"/>
</dbReference>
<dbReference type="Gene3D" id="3.40.50.1240">
    <property type="entry name" value="Phosphoglycerate mutase-like"/>
    <property type="match status" value="1"/>
</dbReference>
<evidence type="ECO:0000313" key="4">
    <source>
        <dbReference type="EMBL" id="OJD28908.1"/>
    </source>
</evidence>
<dbReference type="EMBL" id="MNUE01000104">
    <property type="protein sequence ID" value="OJD28908.1"/>
    <property type="molecule type" value="Genomic_DNA"/>
</dbReference>
<proteinExistence type="inferred from homology"/>
<feature type="signal peptide" evidence="3">
    <location>
        <begin position="1"/>
        <end position="19"/>
    </location>
</feature>
<keyword evidence="5" id="KW-1185">Reference proteome</keyword>
<feature type="chain" id="PRO_5012476073" evidence="3">
    <location>
        <begin position="20"/>
        <end position="488"/>
    </location>
</feature>
<dbReference type="AlphaFoldDB" id="A0A1J9RLV7"/>
<name>A0A1J9RLV7_9PEZI</name>
<accession>A0A1J9RLV7</accession>
<gene>
    <name evidence="4" type="ORF">BKCO1_10400014</name>
</gene>
<protein>
    <submittedName>
        <fullName evidence="4">Acid phosphatase</fullName>
    </submittedName>
</protein>
<dbReference type="SUPFAM" id="SSF53254">
    <property type="entry name" value="Phosphoglycerate mutase-like"/>
    <property type="match status" value="1"/>
</dbReference>
<evidence type="ECO:0000256" key="2">
    <source>
        <dbReference type="SAM" id="Phobius"/>
    </source>
</evidence>
<dbReference type="PANTHER" id="PTHR11567">
    <property type="entry name" value="ACID PHOSPHATASE-RELATED"/>
    <property type="match status" value="1"/>
</dbReference>
<dbReference type="OrthoDB" id="258392at2759"/>
<organism evidence="4 5">
    <name type="scientific">Diplodia corticola</name>
    <dbReference type="NCBI Taxonomy" id="236234"/>
    <lineage>
        <taxon>Eukaryota</taxon>
        <taxon>Fungi</taxon>
        <taxon>Dikarya</taxon>
        <taxon>Ascomycota</taxon>
        <taxon>Pezizomycotina</taxon>
        <taxon>Dothideomycetes</taxon>
        <taxon>Dothideomycetes incertae sedis</taxon>
        <taxon>Botryosphaeriales</taxon>
        <taxon>Botryosphaeriaceae</taxon>
        <taxon>Diplodia</taxon>
    </lineage>
</organism>
<dbReference type="CDD" id="cd07061">
    <property type="entry name" value="HP_HAP_like"/>
    <property type="match status" value="1"/>
</dbReference>
<keyword evidence="3" id="KW-0732">Signal</keyword>
<keyword evidence="2" id="KW-1133">Transmembrane helix</keyword>
<comment type="similarity">
    <text evidence="1">Belongs to the histidine acid phosphatase family.</text>
</comment>
<dbReference type="GO" id="GO:0016791">
    <property type="term" value="F:phosphatase activity"/>
    <property type="evidence" value="ECO:0007669"/>
    <property type="project" value="TreeGrafter"/>
</dbReference>
<dbReference type="PANTHER" id="PTHR11567:SF142">
    <property type="entry name" value="PHOSPHOGLYCERATE MUTASE-LIKE PROTEIN"/>
    <property type="match status" value="1"/>
</dbReference>
<evidence type="ECO:0000256" key="1">
    <source>
        <dbReference type="ARBA" id="ARBA00005375"/>
    </source>
</evidence>
<dbReference type="Pfam" id="PF00328">
    <property type="entry name" value="His_Phos_2"/>
    <property type="match status" value="1"/>
</dbReference>
<keyword evidence="2" id="KW-0812">Transmembrane</keyword>
<evidence type="ECO:0000313" key="5">
    <source>
        <dbReference type="Proteomes" id="UP000183809"/>
    </source>
</evidence>
<evidence type="ECO:0000256" key="3">
    <source>
        <dbReference type="SAM" id="SignalP"/>
    </source>
</evidence>
<dbReference type="STRING" id="236234.A0A1J9RLV7"/>
<dbReference type="InterPro" id="IPR050645">
    <property type="entry name" value="Histidine_acid_phosphatase"/>
</dbReference>
<sequence>MLSAAATTLLLAAAPLSAAESILGVYMFHRHGDRTPKALKPANLTDLGYQQVYQSGQYYRSRYVASDADFKIAGLNTDIVKQTQITVTAPADTVLQNSATGFLQGLYPPVGSDVSVETLANGSDVSAPLDGYQLIPVGMTSTGGGSEDAGWLQDTSDCGAAETSSNNYFLSDEYTATLDSTRDFYQTLTPVVNATFDDDYVSFKNAYVVWDLINVATIHNTSIPSSTLLTNSTLHQLRTLADAHEWGLAYNASDPMRAVAGMQLAGEVLQYLNSTLTSSGSKKLGIQFGAYATFASFFGLAGLGDVDGAEFHGVVDYASSMAFELYTPANGSTVKDVDEADLYVRFVFHNGTAGAGSSEPVAYPLFGGSNSSVSWSDFVSNMQGFAIASTQQWCTKCGNSTGTCAAYADGGDGSAGGSSSGGEGKSGGGGSNGISTAVGGVIGAMVTLAVVLGLEALVMVVGGFRLARKNKKATGANGAAPAAAEAKA</sequence>
<dbReference type="InterPro" id="IPR029033">
    <property type="entry name" value="His_PPase_superfam"/>
</dbReference>
<dbReference type="RefSeq" id="XP_020125168.1">
    <property type="nucleotide sequence ID" value="XM_020270176.1"/>
</dbReference>
<dbReference type="Proteomes" id="UP000183809">
    <property type="component" value="Unassembled WGS sequence"/>
</dbReference>
<feature type="transmembrane region" description="Helical" evidence="2">
    <location>
        <begin position="441"/>
        <end position="464"/>
    </location>
</feature>
<reference evidence="4 5" key="1">
    <citation type="submission" date="2016-10" db="EMBL/GenBank/DDBJ databases">
        <title>Proteomics and genomics reveal pathogen-plant mechanisms compatible with a hemibiotrophic lifestyle of Diplodia corticola.</title>
        <authorList>
            <person name="Fernandes I."/>
            <person name="De Jonge R."/>
            <person name="Van De Peer Y."/>
            <person name="Devreese B."/>
            <person name="Alves A."/>
            <person name="Esteves A.C."/>
        </authorList>
    </citation>
    <scope>NUCLEOTIDE SEQUENCE [LARGE SCALE GENOMIC DNA]</scope>
    <source>
        <strain evidence="4 5">CBS 112549</strain>
    </source>
</reference>
<keyword evidence="2" id="KW-0472">Membrane</keyword>
<comment type="caution">
    <text evidence="4">The sequence shown here is derived from an EMBL/GenBank/DDBJ whole genome shotgun (WGS) entry which is preliminary data.</text>
</comment>
<dbReference type="GeneID" id="31010435"/>